<comment type="catalytic activity">
    <reaction evidence="1 6">
        <text>The enzyme specifically hydrolyzes (1-&gt;4)-beta-D-galactosidic linkages in type I arabinogalactans.</text>
        <dbReference type="EC" id="3.2.1.89"/>
    </reaction>
</comment>
<dbReference type="InterPro" id="IPR011683">
    <property type="entry name" value="Glyco_hydro_53"/>
</dbReference>
<gene>
    <name evidence="7" type="ORF">IEN85_00880</name>
</gene>
<reference evidence="7" key="1">
    <citation type="submission" date="2020-09" db="EMBL/GenBank/DDBJ databases">
        <title>Pelagicoccus enzymogenes sp. nov. with an EPS production, isolated from marine sediment.</title>
        <authorList>
            <person name="Feng X."/>
        </authorList>
    </citation>
    <scope>NUCLEOTIDE SEQUENCE</scope>
    <source>
        <strain evidence="7">NFK12</strain>
    </source>
</reference>
<feature type="signal peptide" evidence="6">
    <location>
        <begin position="1"/>
        <end position="29"/>
    </location>
</feature>
<evidence type="ECO:0000256" key="2">
    <source>
        <dbReference type="ARBA" id="ARBA00010687"/>
    </source>
</evidence>
<evidence type="ECO:0000256" key="5">
    <source>
        <dbReference type="ARBA" id="ARBA00023295"/>
    </source>
</evidence>
<dbReference type="EC" id="3.2.1.89" evidence="3 6"/>
<dbReference type="Pfam" id="PF07745">
    <property type="entry name" value="Glyco_hydro_53"/>
    <property type="match status" value="1"/>
</dbReference>
<comment type="similarity">
    <text evidence="2 6">Belongs to the glycosyl hydrolase 53 family.</text>
</comment>
<dbReference type="EMBL" id="JACYFG010000002">
    <property type="protein sequence ID" value="MBD5778048.1"/>
    <property type="molecule type" value="Genomic_DNA"/>
</dbReference>
<keyword evidence="6" id="KW-0732">Signal</keyword>
<dbReference type="GO" id="GO:0015926">
    <property type="term" value="F:glucosidase activity"/>
    <property type="evidence" value="ECO:0007669"/>
    <property type="project" value="InterPro"/>
</dbReference>
<dbReference type="Proteomes" id="UP000622317">
    <property type="component" value="Unassembled WGS sequence"/>
</dbReference>
<protein>
    <recommendedName>
        <fullName evidence="3 6">Arabinogalactan endo-beta-1,4-galactanase</fullName>
        <ecNumber evidence="3 6">3.2.1.89</ecNumber>
    </recommendedName>
</protein>
<sequence>MKNTLQSLRTFLSRFSMAALLAAPSSLFAAGASDYAIGADVSFLASAEERGTVFKDEGVAKPGLEILKDNGYNWIRLRLFHTPSNSERFPLPNDLEYTIELAKKAHDLGFKFLLNFHYSDTWADPSKQFLPKAWEDLTHDELVEAVFTYTRDTIVAFREAGVMPDMVQNGNEITNGMLWPHGKLPENEDNFAELVQAGINGVDAGRGNLPRPKIMVQVESSGNKAKTKRFFDALFARGVDCDVLGQSYYPWWHGSPLDLRETLNFMATEYGKEVMVVEAAYCWRPTEYTEHPGPFPETPEGQREYLETVHEILLNVPNGLGTGIFWWEPMVHIRPGSTGGIGSRGMFDDEGNALPVMDVFNKWTRGKVPQDAAEGG</sequence>
<dbReference type="PANTHER" id="PTHR34983">
    <property type="entry name" value="ARABINOGALACTAN ENDO-BETA-1,4-GALACTANASE A"/>
    <property type="match status" value="1"/>
</dbReference>
<organism evidence="7 8">
    <name type="scientific">Pelagicoccus enzymogenes</name>
    <dbReference type="NCBI Taxonomy" id="2773457"/>
    <lineage>
        <taxon>Bacteria</taxon>
        <taxon>Pseudomonadati</taxon>
        <taxon>Verrucomicrobiota</taxon>
        <taxon>Opitutia</taxon>
        <taxon>Puniceicoccales</taxon>
        <taxon>Pelagicoccaceae</taxon>
        <taxon>Pelagicoccus</taxon>
    </lineage>
</organism>
<evidence type="ECO:0000313" key="7">
    <source>
        <dbReference type="EMBL" id="MBD5778048.1"/>
    </source>
</evidence>
<dbReference type="PANTHER" id="PTHR34983:SF1">
    <property type="entry name" value="ARABINOGALACTAN ENDO-BETA-1,4-GALACTANASE A"/>
    <property type="match status" value="1"/>
</dbReference>
<keyword evidence="8" id="KW-1185">Reference proteome</keyword>
<feature type="chain" id="PRO_5038166290" description="Arabinogalactan endo-beta-1,4-galactanase" evidence="6">
    <location>
        <begin position="30"/>
        <end position="376"/>
    </location>
</feature>
<name>A0A927IFV4_9BACT</name>
<dbReference type="Gene3D" id="3.20.20.80">
    <property type="entry name" value="Glycosidases"/>
    <property type="match status" value="1"/>
</dbReference>
<comment type="caution">
    <text evidence="7">The sequence shown here is derived from an EMBL/GenBank/DDBJ whole genome shotgun (WGS) entry which is preliminary data.</text>
</comment>
<evidence type="ECO:0000256" key="6">
    <source>
        <dbReference type="RuleBase" id="RU361192"/>
    </source>
</evidence>
<dbReference type="GO" id="GO:0031218">
    <property type="term" value="F:arabinogalactan endo-1,4-beta-galactosidase activity"/>
    <property type="evidence" value="ECO:0007669"/>
    <property type="project" value="UniProtKB-EC"/>
</dbReference>
<evidence type="ECO:0000313" key="8">
    <source>
        <dbReference type="Proteomes" id="UP000622317"/>
    </source>
</evidence>
<dbReference type="SUPFAM" id="SSF51445">
    <property type="entry name" value="(Trans)glycosidases"/>
    <property type="match status" value="1"/>
</dbReference>
<accession>A0A927IFV4</accession>
<dbReference type="CDD" id="cd00347">
    <property type="entry name" value="Flavin_utilizing_monoxygenases"/>
    <property type="match status" value="1"/>
</dbReference>
<evidence type="ECO:0000256" key="1">
    <source>
        <dbReference type="ARBA" id="ARBA00001695"/>
    </source>
</evidence>
<dbReference type="AlphaFoldDB" id="A0A927IFV4"/>
<evidence type="ECO:0000256" key="3">
    <source>
        <dbReference type="ARBA" id="ARBA00012556"/>
    </source>
</evidence>
<evidence type="ECO:0000256" key="4">
    <source>
        <dbReference type="ARBA" id="ARBA00022801"/>
    </source>
</evidence>
<keyword evidence="5 6" id="KW-0326">Glycosidase</keyword>
<dbReference type="InterPro" id="IPR017853">
    <property type="entry name" value="GH"/>
</dbReference>
<keyword evidence="4 6" id="KW-0378">Hydrolase</keyword>
<dbReference type="GO" id="GO:0045490">
    <property type="term" value="P:pectin catabolic process"/>
    <property type="evidence" value="ECO:0007669"/>
    <property type="project" value="TreeGrafter"/>
</dbReference>
<proteinExistence type="inferred from homology"/>